<comment type="caution">
    <text evidence="1">The sequence shown here is derived from an EMBL/GenBank/DDBJ whole genome shotgun (WGS) entry which is preliminary data.</text>
</comment>
<gene>
    <name evidence="1" type="ORF">KPL71_003943</name>
</gene>
<dbReference type="EMBL" id="CM039171">
    <property type="protein sequence ID" value="KAH9791969.1"/>
    <property type="molecule type" value="Genomic_DNA"/>
</dbReference>
<reference evidence="2" key="1">
    <citation type="journal article" date="2023" name="Hortic. Res.">
        <title>A chromosome-level phased genome enabling allele-level studies in sweet orange: a case study on citrus Huanglongbing tolerance.</title>
        <authorList>
            <person name="Wu B."/>
            <person name="Yu Q."/>
            <person name="Deng Z."/>
            <person name="Duan Y."/>
            <person name="Luo F."/>
            <person name="Gmitter F. Jr."/>
        </authorList>
    </citation>
    <scope>NUCLEOTIDE SEQUENCE [LARGE SCALE GENOMIC DNA]</scope>
    <source>
        <strain evidence="2">cv. Valencia</strain>
    </source>
</reference>
<sequence length="506" mass="56811">MEIELSCNSYAFESLTVEPFNAEPPRSALISSYVTPVDFFYKRNHGPIPIVDDIESYYVSICGLIENSKDLFMRDIRMLRKYNITATLQCAGNRRTAMSNVRTATVAQEEKMIMLSPGLTSYEMQHAVWSGAKLADVLELVGIPNLTSVTRSGGKHVEFVSIDKCKEENGGPYKASIPLSQATNPEADVLLAYEMNGEAQYSVVALFLVVWATSCLNPVELTSWLTLNSNAYSKFFLSIIMPKPLNRDHGYPLRVVVPGVIGARSVKWLDTINILAEECQGFFMQKDYKMFPPSVNWDNINWKSRRPLMDFPVQHNTETCWLTVRNLLTRGRECDEAWKADPQLLYNLQAKVSGYAVSGGGRGIERVDISVDGGKNWVEASRYQKTGIPYIADHMSSDKWAWVFFEVIIDIPHSTQIVAKAVDTAANVQPESVETIWNLRGVLNTSWHRVQVREALCLIRCAKRKRRLLAKQKLLPFGKVSVVILLCGGGIASIISLTNLNHTEIM</sequence>
<organism evidence="1 2">
    <name type="scientific">Citrus sinensis</name>
    <name type="common">Sweet orange</name>
    <name type="synonym">Citrus aurantium var. sinensis</name>
    <dbReference type="NCBI Taxonomy" id="2711"/>
    <lineage>
        <taxon>Eukaryota</taxon>
        <taxon>Viridiplantae</taxon>
        <taxon>Streptophyta</taxon>
        <taxon>Embryophyta</taxon>
        <taxon>Tracheophyta</taxon>
        <taxon>Spermatophyta</taxon>
        <taxon>Magnoliopsida</taxon>
        <taxon>eudicotyledons</taxon>
        <taxon>Gunneridae</taxon>
        <taxon>Pentapetalae</taxon>
        <taxon>rosids</taxon>
        <taxon>malvids</taxon>
        <taxon>Sapindales</taxon>
        <taxon>Rutaceae</taxon>
        <taxon>Aurantioideae</taxon>
        <taxon>Citrus</taxon>
    </lineage>
</organism>
<protein>
    <submittedName>
        <fullName evidence="1">Sulfite oxidase</fullName>
    </submittedName>
</protein>
<keyword evidence="2" id="KW-1185">Reference proteome</keyword>
<accession>A0ACB8N1H9</accession>
<evidence type="ECO:0000313" key="1">
    <source>
        <dbReference type="EMBL" id="KAH9791969.1"/>
    </source>
</evidence>
<evidence type="ECO:0000313" key="2">
    <source>
        <dbReference type="Proteomes" id="UP000829398"/>
    </source>
</evidence>
<proteinExistence type="predicted"/>
<name>A0ACB8N1H9_CITSI</name>
<dbReference type="Proteomes" id="UP000829398">
    <property type="component" value="Chromosome 2"/>
</dbReference>